<dbReference type="EMBL" id="AGNL01001148">
    <property type="protein sequence ID" value="EJK77228.1"/>
    <property type="molecule type" value="Genomic_DNA"/>
</dbReference>
<accession>K0TEV5</accession>
<proteinExistence type="predicted"/>
<organism evidence="3 4">
    <name type="scientific">Thalassiosira oceanica</name>
    <name type="common">Marine diatom</name>
    <dbReference type="NCBI Taxonomy" id="159749"/>
    <lineage>
        <taxon>Eukaryota</taxon>
        <taxon>Sar</taxon>
        <taxon>Stramenopiles</taxon>
        <taxon>Ochrophyta</taxon>
        <taxon>Bacillariophyta</taxon>
        <taxon>Coscinodiscophyceae</taxon>
        <taxon>Thalassiosirophycidae</taxon>
        <taxon>Thalassiosirales</taxon>
        <taxon>Thalassiosiraceae</taxon>
        <taxon>Thalassiosira</taxon>
    </lineage>
</organism>
<evidence type="ECO:0000256" key="1">
    <source>
        <dbReference type="SAM" id="Coils"/>
    </source>
</evidence>
<feature type="region of interest" description="Disordered" evidence="2">
    <location>
        <begin position="1"/>
        <end position="28"/>
    </location>
</feature>
<evidence type="ECO:0000256" key="2">
    <source>
        <dbReference type="SAM" id="MobiDB-lite"/>
    </source>
</evidence>
<feature type="coiled-coil region" evidence="1">
    <location>
        <begin position="152"/>
        <end position="179"/>
    </location>
</feature>
<dbReference type="Proteomes" id="UP000266841">
    <property type="component" value="Unassembled WGS sequence"/>
</dbReference>
<protein>
    <submittedName>
        <fullName evidence="3">Uncharacterized protein</fullName>
    </submittedName>
</protein>
<feature type="region of interest" description="Disordered" evidence="2">
    <location>
        <begin position="48"/>
        <end position="122"/>
    </location>
</feature>
<evidence type="ECO:0000313" key="3">
    <source>
        <dbReference type="EMBL" id="EJK77228.1"/>
    </source>
</evidence>
<name>K0TEV5_THAOC</name>
<sequence>MGTTATGSYRPFHGCHAEPPAAVGKPSFPYFNADYQPDDVCRPRRPTIFGHQNLTDSTTYTKDTKTSARTAGIRGIGPYPSSMKPNPAMDSINPAKKRKAASGASDPPRPGGNDDPGNTLPANFSLADLNRLIDRRVAEVVEAKTLELTSRVDGLQRENERLLLRCESLERSVQVLKREGNWDYSVPDVPRSHWLEQGYDEEDAEEAEKLIQSIKEGTCDLRSAVDVEAHFGCETFILSDRVLNPHLEQLANAIQLSERISKLNFFNVQLDEHTLQMIERSVRQKGLAGLYLGSNQFREGEGVKFAVDVLNSNRLVDAFSWSGNTFRSTEDACKLIDTVLEHPKIKDLVCGLH</sequence>
<reference evidence="3 4" key="1">
    <citation type="journal article" date="2012" name="Genome Biol.">
        <title>Genome and low-iron response of an oceanic diatom adapted to chronic iron limitation.</title>
        <authorList>
            <person name="Lommer M."/>
            <person name="Specht M."/>
            <person name="Roy A.S."/>
            <person name="Kraemer L."/>
            <person name="Andreson R."/>
            <person name="Gutowska M.A."/>
            <person name="Wolf J."/>
            <person name="Bergner S.V."/>
            <person name="Schilhabel M.B."/>
            <person name="Klostermeier U.C."/>
            <person name="Beiko R.G."/>
            <person name="Rosenstiel P."/>
            <person name="Hippler M."/>
            <person name="Laroche J."/>
        </authorList>
    </citation>
    <scope>NUCLEOTIDE SEQUENCE [LARGE SCALE GENOMIC DNA]</scope>
    <source>
        <strain evidence="3 4">CCMP1005</strain>
    </source>
</reference>
<comment type="caution">
    <text evidence="3">The sequence shown here is derived from an EMBL/GenBank/DDBJ whole genome shotgun (WGS) entry which is preliminary data.</text>
</comment>
<dbReference type="AlphaFoldDB" id="K0TEV5"/>
<gene>
    <name evidence="3" type="ORF">THAOC_00954</name>
</gene>
<keyword evidence="4" id="KW-1185">Reference proteome</keyword>
<evidence type="ECO:0000313" key="4">
    <source>
        <dbReference type="Proteomes" id="UP000266841"/>
    </source>
</evidence>
<keyword evidence="1" id="KW-0175">Coiled coil</keyword>